<dbReference type="HOGENOM" id="CLU_2287938_0_0_9"/>
<reference evidence="2" key="1">
    <citation type="submission" date="2015-01" db="EMBL/GenBank/DDBJ databases">
        <authorList>
            <person name="Andreevskaya M."/>
        </authorList>
    </citation>
    <scope>NUCLEOTIDE SEQUENCE [LARGE SCALE GENOMIC DNA]</scope>
    <source>
        <strain evidence="2">MKFS47</strain>
    </source>
</reference>
<dbReference type="RefSeq" id="WP_047915164.1">
    <property type="nucleotide sequence ID" value="NZ_LN774769.1"/>
</dbReference>
<dbReference type="Proteomes" id="UP000033166">
    <property type="component" value="Chromosome I"/>
</dbReference>
<evidence type="ECO:0000313" key="2">
    <source>
        <dbReference type="Proteomes" id="UP000033166"/>
    </source>
</evidence>
<evidence type="ECO:0000313" key="1">
    <source>
        <dbReference type="EMBL" id="CEN27965.1"/>
    </source>
</evidence>
<protein>
    <submittedName>
        <fullName evidence="1">Uncharacterized protein</fullName>
    </submittedName>
</protein>
<dbReference type="EMBL" id="LN774769">
    <property type="protein sequence ID" value="CEN27965.1"/>
    <property type="molecule type" value="Genomic_DNA"/>
</dbReference>
<organism evidence="1 2">
    <name type="scientific">Pseudolactococcus piscium MKFS47</name>
    <dbReference type="NCBI Taxonomy" id="297352"/>
    <lineage>
        <taxon>Bacteria</taxon>
        <taxon>Bacillati</taxon>
        <taxon>Bacillota</taxon>
        <taxon>Bacilli</taxon>
        <taxon>Lactobacillales</taxon>
        <taxon>Streptococcaceae</taxon>
        <taxon>Pseudolactococcus</taxon>
    </lineage>
</organism>
<dbReference type="AlphaFoldDB" id="A0A0D6DVF0"/>
<dbReference type="KEGG" id="lpk:LACPI_0765"/>
<accession>A0A0D6DVF0</accession>
<gene>
    <name evidence="1" type="ORF">LACPI_0765</name>
</gene>
<name>A0A0D6DVF0_9LACT</name>
<sequence>MVSGKARELLRIETYMTDKELAKTYRGADGEVNIRQVRDVTNEMDGISELDDYVLYLGGRITNVVAFEEFLKFKKRNKYKANKESISNLVMILESKKELSK</sequence>
<proteinExistence type="predicted"/>